<feature type="transmembrane region" description="Helical" evidence="8">
    <location>
        <begin position="296"/>
        <end position="317"/>
    </location>
</feature>
<comment type="similarity">
    <text evidence="2">Belongs to the autoinducer-2 exporter (AI-2E) (TC 2.A.86) family.</text>
</comment>
<dbReference type="PANTHER" id="PTHR21716">
    <property type="entry name" value="TRANSMEMBRANE PROTEIN"/>
    <property type="match status" value="1"/>
</dbReference>
<dbReference type="KEGG" id="hqi:H9L05_14210"/>
<evidence type="ECO:0000256" key="2">
    <source>
        <dbReference type="ARBA" id="ARBA00009773"/>
    </source>
</evidence>
<dbReference type="PANTHER" id="PTHR21716:SF53">
    <property type="entry name" value="PERMEASE PERM-RELATED"/>
    <property type="match status" value="1"/>
</dbReference>
<dbReference type="GO" id="GO:0005886">
    <property type="term" value="C:plasma membrane"/>
    <property type="evidence" value="ECO:0007669"/>
    <property type="project" value="UniProtKB-SubCell"/>
</dbReference>
<feature type="transmembrane region" description="Helical" evidence="8">
    <location>
        <begin position="200"/>
        <end position="221"/>
    </location>
</feature>
<dbReference type="Pfam" id="PF01594">
    <property type="entry name" value="AI-2E_transport"/>
    <property type="match status" value="1"/>
</dbReference>
<evidence type="ECO:0000256" key="8">
    <source>
        <dbReference type="SAM" id="Phobius"/>
    </source>
</evidence>
<keyword evidence="6 8" id="KW-1133">Transmembrane helix</keyword>
<dbReference type="EMBL" id="CP060784">
    <property type="protein sequence ID" value="QNP51225.1"/>
    <property type="molecule type" value="Genomic_DNA"/>
</dbReference>
<evidence type="ECO:0000313" key="9">
    <source>
        <dbReference type="EMBL" id="QNP51225.1"/>
    </source>
</evidence>
<dbReference type="InterPro" id="IPR002549">
    <property type="entry name" value="AI-2E-like"/>
</dbReference>
<feature type="transmembrane region" description="Helical" evidence="8">
    <location>
        <begin position="62"/>
        <end position="80"/>
    </location>
</feature>
<evidence type="ECO:0000256" key="5">
    <source>
        <dbReference type="ARBA" id="ARBA00022692"/>
    </source>
</evidence>
<reference evidence="9 10" key="1">
    <citation type="submission" date="2020-08" db="EMBL/GenBank/DDBJ databases">
        <title>Genome sequence of Hymenobacter qilianensis JCM 19763T.</title>
        <authorList>
            <person name="Hyun D.-W."/>
            <person name="Bae J.-W."/>
        </authorList>
    </citation>
    <scope>NUCLEOTIDE SEQUENCE [LARGE SCALE GENOMIC DNA]</scope>
    <source>
        <strain evidence="9 10">JCM 19763</strain>
    </source>
</reference>
<evidence type="ECO:0000256" key="6">
    <source>
        <dbReference type="ARBA" id="ARBA00022989"/>
    </source>
</evidence>
<accession>A0A7H0GSF9</accession>
<keyword evidence="3" id="KW-0813">Transport</keyword>
<evidence type="ECO:0000256" key="4">
    <source>
        <dbReference type="ARBA" id="ARBA00022475"/>
    </source>
</evidence>
<feature type="transmembrane region" description="Helical" evidence="8">
    <location>
        <begin position="145"/>
        <end position="164"/>
    </location>
</feature>
<keyword evidence="4" id="KW-1003">Cell membrane</keyword>
<dbReference type="Proteomes" id="UP000516093">
    <property type="component" value="Chromosome"/>
</dbReference>
<gene>
    <name evidence="9" type="ORF">H9L05_14210</name>
</gene>
<evidence type="ECO:0000256" key="3">
    <source>
        <dbReference type="ARBA" id="ARBA00022448"/>
    </source>
</evidence>
<organism evidence="9 10">
    <name type="scientific">Hymenobacter qilianensis</name>
    <dbReference type="NCBI Taxonomy" id="1385715"/>
    <lineage>
        <taxon>Bacteria</taxon>
        <taxon>Pseudomonadati</taxon>
        <taxon>Bacteroidota</taxon>
        <taxon>Cytophagia</taxon>
        <taxon>Cytophagales</taxon>
        <taxon>Hymenobacteraceae</taxon>
        <taxon>Hymenobacter</taxon>
    </lineage>
</organism>
<evidence type="ECO:0000256" key="1">
    <source>
        <dbReference type="ARBA" id="ARBA00004651"/>
    </source>
</evidence>
<dbReference type="AlphaFoldDB" id="A0A7H0GSF9"/>
<feature type="transmembrane region" description="Helical" evidence="8">
    <location>
        <begin position="227"/>
        <end position="246"/>
    </location>
</feature>
<dbReference type="RefSeq" id="WP_187731517.1">
    <property type="nucleotide sequence ID" value="NZ_BMFN01000003.1"/>
</dbReference>
<keyword evidence="10" id="KW-1185">Reference proteome</keyword>
<feature type="transmembrane region" description="Helical" evidence="8">
    <location>
        <begin position="7"/>
        <end position="25"/>
    </location>
</feature>
<evidence type="ECO:0000256" key="7">
    <source>
        <dbReference type="ARBA" id="ARBA00023136"/>
    </source>
</evidence>
<sequence length="363" mass="40085">MRSISLARVNGLLLLALLALALLYYGRLFLIPVAFSIVLAMLLSPVSRWLESWGLGRGFASFLCLVLLLLVLAAMGWAIGEQAANISEQLPQIQAKLQQLLNQGQQLIQREFGVTPKVQIEFVQEQISKIAQSANRYLTTSLKGIFGLLGGFVLVLLYLFFLLWQRGKFREFLLRLAPAENRSEYARMLHQIRQVSGQYLVGRLISIVFLAVFYGIGFSIIGLQNAVLLGLIAAFPTIVPYVGAFVGGLFPLIMALIGGSSGQVLPTVGIMVAAQVIDNNIIEPLVMGANLNLSPIFTIVAIVLGELIWGVPGMILFEPLFAIIRIICSHVPALHPYAFLLEDEMQEPQWLQKLKHVFSRSKT</sequence>
<evidence type="ECO:0000313" key="10">
    <source>
        <dbReference type="Proteomes" id="UP000516093"/>
    </source>
</evidence>
<name>A0A7H0GSF9_9BACT</name>
<keyword evidence="7 8" id="KW-0472">Membrane</keyword>
<proteinExistence type="inferred from homology"/>
<keyword evidence="5 8" id="KW-0812">Transmembrane</keyword>
<comment type="subcellular location">
    <subcellularLocation>
        <location evidence="1">Cell membrane</location>
        <topology evidence="1">Multi-pass membrane protein</topology>
    </subcellularLocation>
</comment>
<protein>
    <submittedName>
        <fullName evidence="9">AI-2E family transporter</fullName>
    </submittedName>
</protein>